<protein>
    <submittedName>
        <fullName evidence="3">Uncharacterized protein</fullName>
    </submittedName>
</protein>
<dbReference type="Proteomes" id="UP000323733">
    <property type="component" value="Unassembled WGS sequence"/>
</dbReference>
<proteinExistence type="predicted"/>
<reference evidence="3 5" key="2">
    <citation type="submission" date="2016-10" db="EMBL/GenBank/DDBJ databases">
        <authorList>
            <person name="Varghese N."/>
            <person name="Submissions S."/>
        </authorList>
    </citation>
    <scope>NUCLEOTIDE SEQUENCE [LARGE SCALE GENOMIC DNA]</scope>
    <source>
        <strain evidence="3 5">DSM 11855</strain>
    </source>
</reference>
<gene>
    <name evidence="2" type="ORF">MESMT1_2431</name>
    <name evidence="3" type="ORF">SAMN02910340_00751</name>
</gene>
<evidence type="ECO:0000313" key="3">
    <source>
        <dbReference type="EMBL" id="SFT44820.1"/>
    </source>
</evidence>
<dbReference type="AlphaFoldDB" id="A0A1I6Y2Q5"/>
<accession>A0A3G9D009</accession>
<evidence type="ECO:0000256" key="1">
    <source>
        <dbReference type="SAM" id="Phobius"/>
    </source>
</evidence>
<keyword evidence="1" id="KW-0472">Membrane</keyword>
<dbReference type="EMBL" id="FPAO01000002">
    <property type="protein sequence ID" value="SFT44820.1"/>
    <property type="molecule type" value="Genomic_DNA"/>
</dbReference>
<sequence>MDITDILVLKAIGNIVALVGVIYLVWYVFNEGKGILMNI</sequence>
<evidence type="ECO:0000313" key="5">
    <source>
        <dbReference type="Proteomes" id="UP000323733"/>
    </source>
</evidence>
<organism evidence="3 5">
    <name type="scientific">Methanosarcina thermophila</name>
    <dbReference type="NCBI Taxonomy" id="2210"/>
    <lineage>
        <taxon>Archaea</taxon>
        <taxon>Methanobacteriati</taxon>
        <taxon>Methanobacteriota</taxon>
        <taxon>Stenosarchaea group</taxon>
        <taxon>Methanomicrobia</taxon>
        <taxon>Methanosarcinales</taxon>
        <taxon>Methanosarcinaceae</taxon>
        <taxon>Methanosarcina</taxon>
    </lineage>
</organism>
<evidence type="ECO:0000313" key="4">
    <source>
        <dbReference type="Proteomes" id="UP000265557"/>
    </source>
</evidence>
<name>A0A1I6Y2Q5_METTE</name>
<accession>A0A1I6Y2Q5</accession>
<keyword evidence="5" id="KW-1185">Reference proteome</keyword>
<keyword evidence="1" id="KW-1133">Transmembrane helix</keyword>
<reference evidence="2 4" key="1">
    <citation type="submission" date="2016-09" db="EMBL/GenBank/DDBJ databases">
        <title>Complete Genome Sequence of Methanosarcina thermophila MT-1.</title>
        <authorList>
            <person name="Kouzuma A."/>
        </authorList>
    </citation>
    <scope>NUCLEOTIDE SEQUENCE [LARGE SCALE GENOMIC DNA]</scope>
    <source>
        <strain evidence="2 4">MT-1</strain>
    </source>
</reference>
<dbReference type="Proteomes" id="UP000265557">
    <property type="component" value="Chromosome"/>
</dbReference>
<dbReference type="EMBL" id="AP017646">
    <property type="protein sequence ID" value="BAW30361.1"/>
    <property type="molecule type" value="Genomic_DNA"/>
</dbReference>
<keyword evidence="1" id="KW-0812">Transmembrane</keyword>
<feature type="transmembrane region" description="Helical" evidence="1">
    <location>
        <begin position="6"/>
        <end position="29"/>
    </location>
</feature>
<evidence type="ECO:0000313" key="2">
    <source>
        <dbReference type="EMBL" id="BAW30361.1"/>
    </source>
</evidence>